<dbReference type="AlphaFoldDB" id="A0A0A9F9C5"/>
<protein>
    <submittedName>
        <fullName evidence="1">EMB1030 (EMBRYO DEFECTIVE 1030)</fullName>
    </submittedName>
</protein>
<reference evidence="1" key="1">
    <citation type="submission" date="2014-09" db="EMBL/GenBank/DDBJ databases">
        <authorList>
            <person name="Magalhaes I.L.F."/>
            <person name="Oliveira U."/>
            <person name="Santos F.R."/>
            <person name="Vidigal T.H.D.A."/>
            <person name="Brescovit A.D."/>
            <person name="Santos A.J."/>
        </authorList>
    </citation>
    <scope>NUCLEOTIDE SEQUENCE</scope>
    <source>
        <tissue evidence="1">Shoot tissue taken approximately 20 cm above the soil surface</tissue>
    </source>
</reference>
<organism evidence="1">
    <name type="scientific">Arundo donax</name>
    <name type="common">Giant reed</name>
    <name type="synonym">Donax arundinaceus</name>
    <dbReference type="NCBI Taxonomy" id="35708"/>
    <lineage>
        <taxon>Eukaryota</taxon>
        <taxon>Viridiplantae</taxon>
        <taxon>Streptophyta</taxon>
        <taxon>Embryophyta</taxon>
        <taxon>Tracheophyta</taxon>
        <taxon>Spermatophyta</taxon>
        <taxon>Magnoliopsida</taxon>
        <taxon>Liliopsida</taxon>
        <taxon>Poales</taxon>
        <taxon>Poaceae</taxon>
        <taxon>PACMAD clade</taxon>
        <taxon>Arundinoideae</taxon>
        <taxon>Arundineae</taxon>
        <taxon>Arundo</taxon>
    </lineage>
</organism>
<proteinExistence type="predicted"/>
<dbReference type="EMBL" id="GBRH01191155">
    <property type="protein sequence ID" value="JAE06741.1"/>
    <property type="molecule type" value="Transcribed_RNA"/>
</dbReference>
<sequence length="48" mass="5207">MEVAARSPTSRPLLSAAPAHRLRLLPLRRVTRRLLLPSPPLDPKGSAA</sequence>
<reference evidence="1" key="2">
    <citation type="journal article" date="2015" name="Data Brief">
        <title>Shoot transcriptome of the giant reed, Arundo donax.</title>
        <authorList>
            <person name="Barrero R.A."/>
            <person name="Guerrero F.D."/>
            <person name="Moolhuijzen P."/>
            <person name="Goolsby J.A."/>
            <person name="Tidwell J."/>
            <person name="Bellgard S.E."/>
            <person name="Bellgard M.I."/>
        </authorList>
    </citation>
    <scope>NUCLEOTIDE SEQUENCE</scope>
    <source>
        <tissue evidence="1">Shoot tissue taken approximately 20 cm above the soil surface</tissue>
    </source>
</reference>
<evidence type="ECO:0000313" key="1">
    <source>
        <dbReference type="EMBL" id="JAE06741.1"/>
    </source>
</evidence>
<accession>A0A0A9F9C5</accession>
<name>A0A0A9F9C5_ARUDO</name>